<dbReference type="InterPro" id="IPR011051">
    <property type="entry name" value="RmlC_Cupin_sf"/>
</dbReference>
<evidence type="ECO:0000313" key="2">
    <source>
        <dbReference type="EMBL" id="PMR66929.1"/>
    </source>
</evidence>
<organism evidence="2 3">
    <name type="scientific">Halomonas heilongjiangensis</name>
    <dbReference type="NCBI Taxonomy" id="1387883"/>
    <lineage>
        <taxon>Bacteria</taxon>
        <taxon>Pseudomonadati</taxon>
        <taxon>Pseudomonadota</taxon>
        <taxon>Gammaproteobacteria</taxon>
        <taxon>Oceanospirillales</taxon>
        <taxon>Halomonadaceae</taxon>
        <taxon>Halomonas</taxon>
    </lineage>
</organism>
<dbReference type="InterPro" id="IPR014710">
    <property type="entry name" value="RmlC-like_jellyroll"/>
</dbReference>
<dbReference type="PANTHER" id="PTHR40943">
    <property type="entry name" value="CYTOPLASMIC PROTEIN-RELATED"/>
    <property type="match status" value="1"/>
</dbReference>
<keyword evidence="3" id="KW-1185">Reference proteome</keyword>
<evidence type="ECO:0000313" key="3">
    <source>
        <dbReference type="Proteomes" id="UP000235346"/>
    </source>
</evidence>
<dbReference type="AlphaFoldDB" id="A0A2N7TFJ2"/>
<evidence type="ECO:0000259" key="1">
    <source>
        <dbReference type="Pfam" id="PF05899"/>
    </source>
</evidence>
<protein>
    <submittedName>
        <fullName evidence="2">Enzyme of the cupin superfamily</fullName>
    </submittedName>
</protein>
<feature type="domain" description="(S)-ureidoglycine aminohydrolase cupin" evidence="1">
    <location>
        <begin position="175"/>
        <end position="246"/>
    </location>
</feature>
<dbReference type="Proteomes" id="UP000235346">
    <property type="component" value="Unassembled WGS sequence"/>
</dbReference>
<dbReference type="SUPFAM" id="SSF51182">
    <property type="entry name" value="RmlC-like cupins"/>
    <property type="match status" value="2"/>
</dbReference>
<proteinExistence type="predicted"/>
<dbReference type="Gene3D" id="2.60.120.10">
    <property type="entry name" value="Jelly Rolls"/>
    <property type="match status" value="2"/>
</dbReference>
<accession>A0A2N7TFJ2</accession>
<reference evidence="2 3" key="1">
    <citation type="submission" date="2018-01" db="EMBL/GenBank/DDBJ databases">
        <title>Halomonas endophytica sp. nov., isolated from storage liquid in the stems of Populus euphratica.</title>
        <authorList>
            <person name="Chen C."/>
        </authorList>
    </citation>
    <scope>NUCLEOTIDE SEQUENCE [LARGE SCALE GENOMIC DNA]</scope>
    <source>
        <strain evidence="2 3">DSM 26881</strain>
    </source>
</reference>
<dbReference type="Pfam" id="PF05899">
    <property type="entry name" value="Cupin_3"/>
    <property type="match status" value="1"/>
</dbReference>
<dbReference type="PANTHER" id="PTHR40943:SF1">
    <property type="entry name" value="CYTOPLASMIC PROTEIN"/>
    <property type="match status" value="1"/>
</dbReference>
<name>A0A2N7TFJ2_9GAMM</name>
<dbReference type="RefSeq" id="WP_102629972.1">
    <property type="nucleotide sequence ID" value="NZ_PDOH01000039.1"/>
</dbReference>
<dbReference type="InterPro" id="IPR008579">
    <property type="entry name" value="UGlyAH_Cupin_dom"/>
</dbReference>
<sequence length="252" mass="27186">MPQSHDSRQAASRPSHPSIIDLRQFAREVASAPASQVDGQADAFLANRYPLELPPGPVEIGAIRLEAGTGSVTELPADEFIILCDGSLTLNQQGQTLALADSASAVLSAGAGFHWHCPAPATLLYVRYKGESAGEGNLIAIDESAVLEPSGTPAVELLVGPTPSCRNHTDYRSVDGEFMCGTWDSTPYHRRAMESRQYELMHLLAGAVTVVEQSGTTRTFTKGDICLVEKGAEWSWESREDVKKVYAIYRPA</sequence>
<dbReference type="OrthoDB" id="9799053at2"/>
<comment type="caution">
    <text evidence="2">The sequence shown here is derived from an EMBL/GenBank/DDBJ whole genome shotgun (WGS) entry which is preliminary data.</text>
</comment>
<gene>
    <name evidence="2" type="ORF">C1H66_21830</name>
</gene>
<dbReference type="EMBL" id="PNRE01000104">
    <property type="protein sequence ID" value="PMR66929.1"/>
    <property type="molecule type" value="Genomic_DNA"/>
</dbReference>